<evidence type="ECO:0000313" key="3">
    <source>
        <dbReference type="Proteomes" id="UP000030655"/>
    </source>
</evidence>
<protein>
    <submittedName>
        <fullName evidence="2">Uncharacterized protein</fullName>
    </submittedName>
</protein>
<dbReference type="EMBL" id="KK365238">
    <property type="protein sequence ID" value="KCZ79705.1"/>
    <property type="molecule type" value="Genomic_DNA"/>
</dbReference>
<feature type="chain" id="PRO_5001571658" evidence="1">
    <location>
        <begin position="17"/>
        <end position="186"/>
    </location>
</feature>
<reference evidence="3" key="1">
    <citation type="submission" date="2013-02" db="EMBL/GenBank/DDBJ databases">
        <authorList>
            <consortium name="The Broad Institute Genome Sequencing Platform"/>
            <person name="Cuomo C."/>
            <person name="Becnel J."/>
            <person name="Sanscrainte N."/>
            <person name="Walker B."/>
            <person name="Young S.K."/>
            <person name="Zeng Q."/>
            <person name="Gargeya S."/>
            <person name="Fitzgerald M."/>
            <person name="Haas B."/>
            <person name="Abouelleil A."/>
            <person name="Alvarado L."/>
            <person name="Arachchi H.M."/>
            <person name="Berlin A.M."/>
            <person name="Chapman S.B."/>
            <person name="Dewar J."/>
            <person name="Goldberg J."/>
            <person name="Griggs A."/>
            <person name="Gujja S."/>
            <person name="Hansen M."/>
            <person name="Howarth C."/>
            <person name="Imamovic A."/>
            <person name="Larimer J."/>
            <person name="McCowan C."/>
            <person name="Murphy C."/>
            <person name="Neiman D."/>
            <person name="Pearson M."/>
            <person name="Priest M."/>
            <person name="Roberts A."/>
            <person name="Saif S."/>
            <person name="Shea T."/>
            <person name="Sisk P."/>
            <person name="Sykes S."/>
            <person name="Wortman J."/>
            <person name="Nusbaum C."/>
            <person name="Birren B."/>
        </authorList>
    </citation>
    <scope>NUCLEOTIDE SEQUENCE [LARGE SCALE GENOMIC DNA]</scope>
    <source>
        <strain evidence="3">PRA339</strain>
    </source>
</reference>
<dbReference type="InterPro" id="IPR035992">
    <property type="entry name" value="Ricin_B-like_lectins"/>
</dbReference>
<dbReference type="Proteomes" id="UP000030655">
    <property type="component" value="Unassembled WGS sequence"/>
</dbReference>
<dbReference type="PROSITE" id="PS50231">
    <property type="entry name" value="RICIN_B_LECTIN"/>
    <property type="match status" value="1"/>
</dbReference>
<keyword evidence="3" id="KW-1185">Reference proteome</keyword>
<dbReference type="OrthoDB" id="2186409at2759"/>
<evidence type="ECO:0000313" key="2">
    <source>
        <dbReference type="EMBL" id="KCZ79705.1"/>
    </source>
</evidence>
<dbReference type="SUPFAM" id="SSF50370">
    <property type="entry name" value="Ricin B-like lectins"/>
    <property type="match status" value="1"/>
</dbReference>
<reference evidence="2 3" key="2">
    <citation type="submission" date="2014-03" db="EMBL/GenBank/DDBJ databases">
        <title>The Genome Sequence of Anncaliia algerae insect isolate PRA339.</title>
        <authorList>
            <consortium name="The Broad Institute Genome Sequencing Platform"/>
            <consortium name="The Broad Institute Genome Sequencing Center for Infectious Disease"/>
            <person name="Cuomo C."/>
            <person name="Becnel J."/>
            <person name="Sanscrainte N."/>
            <person name="Walker B."/>
            <person name="Young S.K."/>
            <person name="Zeng Q."/>
            <person name="Gargeya S."/>
            <person name="Fitzgerald M."/>
            <person name="Haas B."/>
            <person name="Abouelleil A."/>
            <person name="Alvarado L."/>
            <person name="Arachchi H.M."/>
            <person name="Berlin A.M."/>
            <person name="Chapman S.B."/>
            <person name="Dewar J."/>
            <person name="Goldberg J."/>
            <person name="Griggs A."/>
            <person name="Gujja S."/>
            <person name="Hansen M."/>
            <person name="Howarth C."/>
            <person name="Imamovic A."/>
            <person name="Larimer J."/>
            <person name="McCowan C."/>
            <person name="Murphy C."/>
            <person name="Neiman D."/>
            <person name="Pearson M."/>
            <person name="Priest M."/>
            <person name="Roberts A."/>
            <person name="Saif S."/>
            <person name="Shea T."/>
            <person name="Sisk P."/>
            <person name="Sykes S."/>
            <person name="Wortman J."/>
            <person name="Nusbaum C."/>
            <person name="Birren B."/>
        </authorList>
    </citation>
    <scope>NUCLEOTIDE SEQUENCE [LARGE SCALE GENOMIC DNA]</scope>
    <source>
        <strain evidence="2 3">PRA339</strain>
    </source>
</reference>
<dbReference type="AlphaFoldDB" id="A0A059EXR3"/>
<gene>
    <name evidence="2" type="ORF">H312_02913</name>
</gene>
<keyword evidence="1" id="KW-0732">Signal</keyword>
<dbReference type="HOGENOM" id="CLU_1495809_0_0_1"/>
<name>A0A059EXR3_9MICR</name>
<organism evidence="2 3">
    <name type="scientific">Anncaliia algerae PRA339</name>
    <dbReference type="NCBI Taxonomy" id="1288291"/>
    <lineage>
        <taxon>Eukaryota</taxon>
        <taxon>Fungi</taxon>
        <taxon>Fungi incertae sedis</taxon>
        <taxon>Microsporidia</taxon>
        <taxon>Tubulinosematoidea</taxon>
        <taxon>Tubulinosematidae</taxon>
        <taxon>Anncaliia</taxon>
    </lineage>
</organism>
<feature type="signal peptide" evidence="1">
    <location>
        <begin position="1"/>
        <end position="16"/>
    </location>
</feature>
<accession>A0A059EXR3</accession>
<evidence type="ECO:0000256" key="1">
    <source>
        <dbReference type="SAM" id="SignalP"/>
    </source>
</evidence>
<sequence>MPKVYIMLLLFTYAYSQLIRLQFAVDPDLFLAMEKESELFVPMSLLWINRLKESVCAIPSKRFIDGDFNEFYFCGRKLCYDTIENTINACLRNEKNTKWELVPQGNDQYLLKNNSMCVSLFGTSTVQMKNCDGRDMTQRLRVVIYEPPSWISASKEKTMAERELDVIAKLQANEEHHRRESLMIAQ</sequence>
<dbReference type="VEuPathDB" id="MicrosporidiaDB:H312_02913"/>
<proteinExistence type="predicted"/>
<dbReference type="CDD" id="cd00161">
    <property type="entry name" value="beta-trefoil_Ricin-like"/>
    <property type="match status" value="1"/>
</dbReference>